<dbReference type="EMBL" id="MLCO01000036">
    <property type="protein sequence ID" value="ONG56739.1"/>
    <property type="molecule type" value="Genomic_DNA"/>
</dbReference>
<evidence type="ECO:0000256" key="1">
    <source>
        <dbReference type="SAM" id="MobiDB-lite"/>
    </source>
</evidence>
<proteinExistence type="predicted"/>
<evidence type="ECO:0000313" key="2">
    <source>
        <dbReference type="EMBL" id="ONG56739.1"/>
    </source>
</evidence>
<comment type="caution">
    <text evidence="2">The sequence shown here is derived from an EMBL/GenBank/DDBJ whole genome shotgun (WGS) entry which is preliminary data.</text>
</comment>
<evidence type="ECO:0000313" key="3">
    <source>
        <dbReference type="Proteomes" id="UP000188879"/>
    </source>
</evidence>
<reference evidence="2 3" key="1">
    <citation type="submission" date="2016-10" db="EMBL/GenBank/DDBJ databases">
        <title>Draft Genome sequence of Roseomonas sp. strain M3.</title>
        <authorList>
            <person name="Subhash Y."/>
            <person name="Lee S."/>
        </authorList>
    </citation>
    <scope>NUCLEOTIDE SEQUENCE [LARGE SCALE GENOMIC DNA]</scope>
    <source>
        <strain evidence="2 3">M3</strain>
    </source>
</reference>
<name>A0A1V2H5P7_9PROT</name>
<protein>
    <submittedName>
        <fullName evidence="2">Uncharacterized protein</fullName>
    </submittedName>
</protein>
<organism evidence="2 3">
    <name type="scientific">Teichococcus deserti</name>
    <dbReference type="NCBI Taxonomy" id="1817963"/>
    <lineage>
        <taxon>Bacteria</taxon>
        <taxon>Pseudomonadati</taxon>
        <taxon>Pseudomonadota</taxon>
        <taxon>Alphaproteobacteria</taxon>
        <taxon>Acetobacterales</taxon>
        <taxon>Roseomonadaceae</taxon>
        <taxon>Roseomonas</taxon>
    </lineage>
</organism>
<accession>A0A1V2H5P7</accession>
<dbReference type="Proteomes" id="UP000188879">
    <property type="component" value="Unassembled WGS sequence"/>
</dbReference>
<keyword evidence="3" id="KW-1185">Reference proteome</keyword>
<gene>
    <name evidence="2" type="ORF">BKE38_05405</name>
</gene>
<feature type="region of interest" description="Disordered" evidence="1">
    <location>
        <begin position="67"/>
        <end position="89"/>
    </location>
</feature>
<sequence>MMAGGQFWVGRGGSAADIVARDPAGRLSTSLLPSPNSGGHRDAAMAGFRARLRLRLCLGMDRAMPPGAIADRDGRIAPMGGGHPENRAA</sequence>
<dbReference type="AlphaFoldDB" id="A0A1V2H5P7"/>